<evidence type="ECO:0000313" key="3">
    <source>
        <dbReference type="WBParaSite" id="SBAD_0000401601-mRNA-1"/>
    </source>
</evidence>
<sequence>MKRRICHKTGPTRPDPFRSIPFRSVRRFIGRVRWHGDGRASLVGRYLRSAAVAVTCLRHFFLATLIDHCLQAPVRGPLPHQYLAMTASPSPFDSKVEFIAIRRSSNSSIRRQASRVV</sequence>
<proteinExistence type="predicted"/>
<reference evidence="1 2" key="2">
    <citation type="submission" date="2018-11" db="EMBL/GenBank/DDBJ databases">
        <authorList>
            <consortium name="Pathogen Informatics"/>
        </authorList>
    </citation>
    <scope>NUCLEOTIDE SEQUENCE [LARGE SCALE GENOMIC DNA]</scope>
</reference>
<keyword evidence="2" id="KW-1185">Reference proteome</keyword>
<evidence type="ECO:0000313" key="1">
    <source>
        <dbReference type="EMBL" id="VDP02553.1"/>
    </source>
</evidence>
<dbReference type="WBParaSite" id="SBAD_0000401601-mRNA-1">
    <property type="protein sequence ID" value="SBAD_0000401601-mRNA-1"/>
    <property type="gene ID" value="SBAD_0000401601"/>
</dbReference>
<dbReference type="Proteomes" id="UP000270296">
    <property type="component" value="Unassembled WGS sequence"/>
</dbReference>
<gene>
    <name evidence="1" type="ORF">SBAD_LOCUS3845</name>
</gene>
<accession>A0A183IJP9</accession>
<evidence type="ECO:0000313" key="2">
    <source>
        <dbReference type="Proteomes" id="UP000270296"/>
    </source>
</evidence>
<dbReference type="AlphaFoldDB" id="A0A183IJP9"/>
<organism evidence="3">
    <name type="scientific">Soboliphyme baturini</name>
    <dbReference type="NCBI Taxonomy" id="241478"/>
    <lineage>
        <taxon>Eukaryota</taxon>
        <taxon>Metazoa</taxon>
        <taxon>Ecdysozoa</taxon>
        <taxon>Nematoda</taxon>
        <taxon>Enoplea</taxon>
        <taxon>Dorylaimia</taxon>
        <taxon>Dioctophymatida</taxon>
        <taxon>Dioctophymatoidea</taxon>
        <taxon>Soboliphymatidae</taxon>
        <taxon>Soboliphyme</taxon>
    </lineage>
</organism>
<reference evidence="3" key="1">
    <citation type="submission" date="2016-06" db="UniProtKB">
        <authorList>
            <consortium name="WormBaseParasite"/>
        </authorList>
    </citation>
    <scope>IDENTIFICATION</scope>
</reference>
<protein>
    <submittedName>
        <fullName evidence="3">Integron gene cassette protein</fullName>
    </submittedName>
</protein>
<dbReference type="EMBL" id="UZAM01007985">
    <property type="protein sequence ID" value="VDP02553.1"/>
    <property type="molecule type" value="Genomic_DNA"/>
</dbReference>
<name>A0A183IJP9_9BILA</name>